<feature type="signal peptide" evidence="4">
    <location>
        <begin position="1"/>
        <end position="19"/>
    </location>
</feature>
<dbReference type="Proteomes" id="UP000828390">
    <property type="component" value="Unassembled WGS sequence"/>
</dbReference>
<dbReference type="EMBL" id="JAIWYP010000006">
    <property type="protein sequence ID" value="KAH3805419.1"/>
    <property type="molecule type" value="Genomic_DNA"/>
</dbReference>
<name>A0A9D4FU53_DREPO</name>
<keyword evidence="3 4" id="KW-0732">Signal</keyword>
<sequence length="277" mass="31268">MQLQKKSLWLLLHVIVATCARELSSPICSRYDYEERLLERVLRNELALETTLNEIVKTNTKVVDALKQLEDGKAKMETTLAVMKKKQIAMESRLADYITDSSLVMNTTLDAAVVAMIETLSGVKENASLTLQHLVNEVRVLKDQLKVPTIYFRARITYTTTIQQYQDVVFPTVEVNEGQGYDPATGKFTASGPGMYFFSVQYCNQYKTPAYLEIVHQSKTIQKSSYYENSGNYPCVTMQASTSVALGDRIWVRATSTSALYADSYRYNSFSGILIHV</sequence>
<protein>
    <recommendedName>
        <fullName evidence="5">C1q domain-containing protein</fullName>
    </recommendedName>
</protein>
<dbReference type="AlphaFoldDB" id="A0A9D4FU53"/>
<keyword evidence="7" id="KW-1185">Reference proteome</keyword>
<dbReference type="InterPro" id="IPR050822">
    <property type="entry name" value="Cerebellin_Synaptic_Org"/>
</dbReference>
<evidence type="ECO:0000256" key="4">
    <source>
        <dbReference type="SAM" id="SignalP"/>
    </source>
</evidence>
<dbReference type="PANTHER" id="PTHR22923:SF116">
    <property type="entry name" value="C1Q DOMAIN-CONTAINING PROTEIN"/>
    <property type="match status" value="1"/>
</dbReference>
<accession>A0A9D4FU53</accession>
<dbReference type="Pfam" id="PF00386">
    <property type="entry name" value="C1q"/>
    <property type="match status" value="1"/>
</dbReference>
<dbReference type="PANTHER" id="PTHR22923">
    <property type="entry name" value="CEREBELLIN-RELATED"/>
    <property type="match status" value="1"/>
</dbReference>
<proteinExistence type="predicted"/>
<evidence type="ECO:0000313" key="6">
    <source>
        <dbReference type="EMBL" id="KAH3805419.1"/>
    </source>
</evidence>
<evidence type="ECO:0000313" key="7">
    <source>
        <dbReference type="Proteomes" id="UP000828390"/>
    </source>
</evidence>
<gene>
    <name evidence="6" type="ORF">DPMN_133722</name>
</gene>
<dbReference type="SUPFAM" id="SSF49842">
    <property type="entry name" value="TNF-like"/>
    <property type="match status" value="1"/>
</dbReference>
<feature type="domain" description="C1q" evidence="5">
    <location>
        <begin position="145"/>
        <end position="277"/>
    </location>
</feature>
<evidence type="ECO:0000259" key="5">
    <source>
        <dbReference type="PROSITE" id="PS50871"/>
    </source>
</evidence>
<dbReference type="InterPro" id="IPR008983">
    <property type="entry name" value="Tumour_necrosis_fac-like_dom"/>
</dbReference>
<reference evidence="6" key="2">
    <citation type="submission" date="2020-11" db="EMBL/GenBank/DDBJ databases">
        <authorList>
            <person name="McCartney M.A."/>
            <person name="Auch B."/>
            <person name="Kono T."/>
            <person name="Mallez S."/>
            <person name="Becker A."/>
            <person name="Gohl D.M."/>
            <person name="Silverstein K.A.T."/>
            <person name="Koren S."/>
            <person name="Bechman K.B."/>
            <person name="Herman A."/>
            <person name="Abrahante J.E."/>
            <person name="Garbe J."/>
        </authorList>
    </citation>
    <scope>NUCLEOTIDE SEQUENCE</scope>
    <source>
        <strain evidence="6">Duluth1</strain>
        <tissue evidence="6">Whole animal</tissue>
    </source>
</reference>
<evidence type="ECO:0000256" key="1">
    <source>
        <dbReference type="ARBA" id="ARBA00004613"/>
    </source>
</evidence>
<evidence type="ECO:0000256" key="2">
    <source>
        <dbReference type="ARBA" id="ARBA00022525"/>
    </source>
</evidence>
<dbReference type="Gene3D" id="2.60.120.40">
    <property type="match status" value="1"/>
</dbReference>
<comment type="subcellular location">
    <subcellularLocation>
        <location evidence="1">Secreted</location>
    </subcellularLocation>
</comment>
<organism evidence="6 7">
    <name type="scientific">Dreissena polymorpha</name>
    <name type="common">Zebra mussel</name>
    <name type="synonym">Mytilus polymorpha</name>
    <dbReference type="NCBI Taxonomy" id="45954"/>
    <lineage>
        <taxon>Eukaryota</taxon>
        <taxon>Metazoa</taxon>
        <taxon>Spiralia</taxon>
        <taxon>Lophotrochozoa</taxon>
        <taxon>Mollusca</taxon>
        <taxon>Bivalvia</taxon>
        <taxon>Autobranchia</taxon>
        <taxon>Heteroconchia</taxon>
        <taxon>Euheterodonta</taxon>
        <taxon>Imparidentia</taxon>
        <taxon>Neoheterodontei</taxon>
        <taxon>Myida</taxon>
        <taxon>Dreissenoidea</taxon>
        <taxon>Dreissenidae</taxon>
        <taxon>Dreissena</taxon>
    </lineage>
</organism>
<dbReference type="InterPro" id="IPR001073">
    <property type="entry name" value="C1q_dom"/>
</dbReference>
<reference evidence="6" key="1">
    <citation type="journal article" date="2019" name="bioRxiv">
        <title>The Genome of the Zebra Mussel, Dreissena polymorpha: A Resource for Invasive Species Research.</title>
        <authorList>
            <person name="McCartney M.A."/>
            <person name="Auch B."/>
            <person name="Kono T."/>
            <person name="Mallez S."/>
            <person name="Zhang Y."/>
            <person name="Obille A."/>
            <person name="Becker A."/>
            <person name="Abrahante J.E."/>
            <person name="Garbe J."/>
            <person name="Badalamenti J.P."/>
            <person name="Herman A."/>
            <person name="Mangelson H."/>
            <person name="Liachko I."/>
            <person name="Sullivan S."/>
            <person name="Sone E.D."/>
            <person name="Koren S."/>
            <person name="Silverstein K.A.T."/>
            <person name="Beckman K.B."/>
            <person name="Gohl D.M."/>
        </authorList>
    </citation>
    <scope>NUCLEOTIDE SEQUENCE</scope>
    <source>
        <strain evidence="6">Duluth1</strain>
        <tissue evidence="6">Whole animal</tissue>
    </source>
</reference>
<dbReference type="SMART" id="SM00110">
    <property type="entry name" value="C1Q"/>
    <property type="match status" value="1"/>
</dbReference>
<dbReference type="PROSITE" id="PS50871">
    <property type="entry name" value="C1Q"/>
    <property type="match status" value="1"/>
</dbReference>
<evidence type="ECO:0000256" key="3">
    <source>
        <dbReference type="ARBA" id="ARBA00022729"/>
    </source>
</evidence>
<comment type="caution">
    <text evidence="6">The sequence shown here is derived from an EMBL/GenBank/DDBJ whole genome shotgun (WGS) entry which is preliminary data.</text>
</comment>
<feature type="chain" id="PRO_5038822639" description="C1q domain-containing protein" evidence="4">
    <location>
        <begin position="20"/>
        <end position="277"/>
    </location>
</feature>
<dbReference type="GO" id="GO:0005576">
    <property type="term" value="C:extracellular region"/>
    <property type="evidence" value="ECO:0007669"/>
    <property type="project" value="UniProtKB-SubCell"/>
</dbReference>
<keyword evidence="2" id="KW-0964">Secreted</keyword>
<dbReference type="PRINTS" id="PR00007">
    <property type="entry name" value="COMPLEMNTC1Q"/>
</dbReference>